<dbReference type="GO" id="GO:0016301">
    <property type="term" value="F:kinase activity"/>
    <property type="evidence" value="ECO:0007669"/>
    <property type="project" value="InterPro"/>
</dbReference>
<proteinExistence type="predicted"/>
<dbReference type="Pfam" id="PF00485">
    <property type="entry name" value="PRK"/>
    <property type="match status" value="1"/>
</dbReference>
<dbReference type="PRINTS" id="PR00988">
    <property type="entry name" value="URIDINKINASE"/>
</dbReference>
<dbReference type="GO" id="GO:0005524">
    <property type="term" value="F:ATP binding"/>
    <property type="evidence" value="ECO:0007669"/>
    <property type="project" value="InterPro"/>
</dbReference>
<organism evidence="2 3">
    <name type="scientific">Pseudopithomyces chartarum</name>
    <dbReference type="NCBI Taxonomy" id="1892770"/>
    <lineage>
        <taxon>Eukaryota</taxon>
        <taxon>Fungi</taxon>
        <taxon>Dikarya</taxon>
        <taxon>Ascomycota</taxon>
        <taxon>Pezizomycotina</taxon>
        <taxon>Dothideomycetes</taxon>
        <taxon>Pleosporomycetidae</taxon>
        <taxon>Pleosporales</taxon>
        <taxon>Massarineae</taxon>
        <taxon>Didymosphaeriaceae</taxon>
        <taxon>Pseudopithomyces</taxon>
    </lineage>
</organism>
<dbReference type="EMBL" id="WVTA01000013">
    <property type="protein sequence ID" value="KAK3202968.1"/>
    <property type="molecule type" value="Genomic_DNA"/>
</dbReference>
<feature type="domain" description="Phosphoribulokinase/uridine kinase" evidence="1">
    <location>
        <begin position="30"/>
        <end position="169"/>
    </location>
</feature>
<comment type="caution">
    <text evidence="2">The sequence shown here is derived from an EMBL/GenBank/DDBJ whole genome shotgun (WGS) entry which is preliminary data.</text>
</comment>
<dbReference type="Gene3D" id="3.40.50.300">
    <property type="entry name" value="P-loop containing nucleotide triphosphate hydrolases"/>
    <property type="match status" value="1"/>
</dbReference>
<sequence length="299" mass="32199">MGHYHVHGASDQSPEGPLELRNHMSRAQYSHQTQDSFYKPLTPEQSKRAFANDYDFDSPEAIDFDVLVDKLRDIKAGHQSRRSPQILLRETRPPPRDNNHVLPHVVIVEGIFALHDPRVLSLLDLKIFAEADADLCLSRRLTRDVKERGRDIEGCIKQWFGYVKPNFYNRDQHGEHADTEYVGGEERGAPGGVDAVGEDSGGGAAFGECIGDCADAAGEGDTYFVDGSEDDEGGLYFLLRPHGVVDGGDGGGFPAVCAGGGADAAGAFVPGIAQGEGGVCYDCSAGRIDVRDGAPEDDP</sequence>
<keyword evidence="3" id="KW-1185">Reference proteome</keyword>
<name>A0AAN6LR93_9PLEO</name>
<gene>
    <name evidence="2" type="ORF">GRF29_154g1360690</name>
</gene>
<dbReference type="InterPro" id="IPR027417">
    <property type="entry name" value="P-loop_NTPase"/>
</dbReference>
<evidence type="ECO:0000259" key="1">
    <source>
        <dbReference type="Pfam" id="PF00485"/>
    </source>
</evidence>
<dbReference type="InterPro" id="IPR006083">
    <property type="entry name" value="PRK/URK"/>
</dbReference>
<reference evidence="2 3" key="1">
    <citation type="submission" date="2021-02" db="EMBL/GenBank/DDBJ databases">
        <title>Genome assembly of Pseudopithomyces chartarum.</title>
        <authorList>
            <person name="Jauregui R."/>
            <person name="Singh J."/>
            <person name="Voisey C."/>
        </authorList>
    </citation>
    <scope>NUCLEOTIDE SEQUENCE [LARGE SCALE GENOMIC DNA]</scope>
    <source>
        <strain evidence="2 3">AGR01</strain>
    </source>
</reference>
<protein>
    <recommendedName>
        <fullName evidence="1">Phosphoribulokinase/uridine kinase domain-containing protein</fullName>
    </recommendedName>
</protein>
<dbReference type="SUPFAM" id="SSF52540">
    <property type="entry name" value="P-loop containing nucleoside triphosphate hydrolases"/>
    <property type="match status" value="1"/>
</dbReference>
<dbReference type="AlphaFoldDB" id="A0AAN6LR93"/>
<dbReference type="PANTHER" id="PTHR10285">
    <property type="entry name" value="URIDINE KINASE"/>
    <property type="match status" value="1"/>
</dbReference>
<evidence type="ECO:0000313" key="2">
    <source>
        <dbReference type="EMBL" id="KAK3202968.1"/>
    </source>
</evidence>
<dbReference type="Proteomes" id="UP001280581">
    <property type="component" value="Unassembled WGS sequence"/>
</dbReference>
<evidence type="ECO:0000313" key="3">
    <source>
        <dbReference type="Proteomes" id="UP001280581"/>
    </source>
</evidence>
<accession>A0AAN6LR93</accession>